<evidence type="ECO:0000313" key="4">
    <source>
        <dbReference type="EMBL" id="CAH1112576.1"/>
    </source>
</evidence>
<dbReference type="EMBL" id="OV651818">
    <property type="protein sequence ID" value="CAH1112576.1"/>
    <property type="molecule type" value="Genomic_DNA"/>
</dbReference>
<comment type="subcellular location">
    <subcellularLocation>
        <location evidence="1">Nucleus</location>
    </subcellularLocation>
</comment>
<gene>
    <name evidence="4" type="ORF">PSYICH_LOCUS12808</name>
</gene>
<feature type="region of interest" description="Disordered" evidence="2">
    <location>
        <begin position="197"/>
        <end position="220"/>
    </location>
</feature>
<reference evidence="4" key="1">
    <citation type="submission" date="2022-01" db="EMBL/GenBank/DDBJ databases">
        <authorList>
            <person name="King R."/>
        </authorList>
    </citation>
    <scope>NUCLEOTIDE SEQUENCE</scope>
</reference>
<keyword evidence="5" id="KW-1185">Reference proteome</keyword>
<feature type="compositionally biased region" description="Low complexity" evidence="2">
    <location>
        <begin position="200"/>
        <end position="220"/>
    </location>
</feature>
<dbReference type="Proteomes" id="UP001153636">
    <property type="component" value="Chromosome 6"/>
</dbReference>
<dbReference type="InterPro" id="IPR004210">
    <property type="entry name" value="BESS_motif"/>
</dbReference>
<keyword evidence="1" id="KW-0539">Nucleus</keyword>
<organism evidence="4 5">
    <name type="scientific">Psylliodes chrysocephalus</name>
    <dbReference type="NCBI Taxonomy" id="3402493"/>
    <lineage>
        <taxon>Eukaryota</taxon>
        <taxon>Metazoa</taxon>
        <taxon>Ecdysozoa</taxon>
        <taxon>Arthropoda</taxon>
        <taxon>Hexapoda</taxon>
        <taxon>Insecta</taxon>
        <taxon>Pterygota</taxon>
        <taxon>Neoptera</taxon>
        <taxon>Endopterygota</taxon>
        <taxon>Coleoptera</taxon>
        <taxon>Polyphaga</taxon>
        <taxon>Cucujiformia</taxon>
        <taxon>Chrysomeloidea</taxon>
        <taxon>Chrysomelidae</taxon>
        <taxon>Galerucinae</taxon>
        <taxon>Alticini</taxon>
        <taxon>Psylliodes</taxon>
    </lineage>
</organism>
<evidence type="ECO:0000259" key="3">
    <source>
        <dbReference type="PROSITE" id="PS51031"/>
    </source>
</evidence>
<feature type="domain" description="BESS" evidence="3">
    <location>
        <begin position="83"/>
        <end position="122"/>
    </location>
</feature>
<dbReference type="OrthoDB" id="6147983at2759"/>
<sequence>MLHDNDFETNNNNGDNAHNNDVSIENDGVGTQQYHVTNKPTEIQDQTSATSTIFRRKRKRLEEKLETYIDNYQLPKAQTNEERSDDMDFFRSLLPIIAPLTMSQKIKVRMEIMKLLLSYTDTPVPQNIVPSTSYASNAFLQQSSQFRRHDGQQQYIYSTSEQPQVAEKITKKQHFYMPSQPPSILTQLTPQHHRSFQNITTQNSPPTLPQLTTPSTDTQS</sequence>
<dbReference type="PROSITE" id="PS51031">
    <property type="entry name" value="BESS"/>
    <property type="match status" value="1"/>
</dbReference>
<dbReference type="GO" id="GO:0003677">
    <property type="term" value="F:DNA binding"/>
    <property type="evidence" value="ECO:0007669"/>
    <property type="project" value="InterPro"/>
</dbReference>
<proteinExistence type="predicted"/>
<feature type="region of interest" description="Disordered" evidence="2">
    <location>
        <begin position="1"/>
        <end position="26"/>
    </location>
</feature>
<feature type="compositionally biased region" description="Low complexity" evidence="2">
    <location>
        <begin position="8"/>
        <end position="20"/>
    </location>
</feature>
<evidence type="ECO:0000313" key="5">
    <source>
        <dbReference type="Proteomes" id="UP001153636"/>
    </source>
</evidence>
<dbReference type="Pfam" id="PF02944">
    <property type="entry name" value="BESS"/>
    <property type="match status" value="1"/>
</dbReference>
<name>A0A9P0D592_9CUCU</name>
<evidence type="ECO:0000256" key="1">
    <source>
        <dbReference type="PROSITE-ProRule" id="PRU00371"/>
    </source>
</evidence>
<dbReference type="AlphaFoldDB" id="A0A9P0D592"/>
<evidence type="ECO:0000256" key="2">
    <source>
        <dbReference type="SAM" id="MobiDB-lite"/>
    </source>
</evidence>
<protein>
    <recommendedName>
        <fullName evidence="3">BESS domain-containing protein</fullName>
    </recommendedName>
</protein>
<accession>A0A9P0D592</accession>
<dbReference type="GO" id="GO:0005634">
    <property type="term" value="C:nucleus"/>
    <property type="evidence" value="ECO:0007669"/>
    <property type="project" value="UniProtKB-SubCell"/>
</dbReference>